<dbReference type="AlphaFoldDB" id="A0A2J0Q8D2"/>
<name>A0A2J0Q8D2_9BACT</name>
<reference evidence="1 2" key="1">
    <citation type="submission" date="2017-09" db="EMBL/GenBank/DDBJ databases">
        <title>Depth-based differentiation of microbial function through sediment-hosted aquifers and enrichment of novel symbionts in the deep terrestrial subsurface.</title>
        <authorList>
            <person name="Probst A.J."/>
            <person name="Ladd B."/>
            <person name="Jarett J.K."/>
            <person name="Geller-Mcgrath D.E."/>
            <person name="Sieber C.M."/>
            <person name="Emerson J.B."/>
            <person name="Anantharaman K."/>
            <person name="Thomas B.C."/>
            <person name="Malmstrom R."/>
            <person name="Stieglmeier M."/>
            <person name="Klingl A."/>
            <person name="Woyke T."/>
            <person name="Ryan C.M."/>
            <person name="Banfield J.F."/>
        </authorList>
    </citation>
    <scope>NUCLEOTIDE SEQUENCE [LARGE SCALE GENOMIC DNA]</scope>
    <source>
        <strain evidence="1">CG10_big_fil_rev_8_21_14_0_10_36_16</strain>
    </source>
</reference>
<gene>
    <name evidence="1" type="ORF">COV29_00550</name>
</gene>
<organism evidence="1 2">
    <name type="scientific">Candidatus Yanofskybacteria bacterium CG10_big_fil_rev_8_21_14_0_10_36_16</name>
    <dbReference type="NCBI Taxonomy" id="1975096"/>
    <lineage>
        <taxon>Bacteria</taxon>
        <taxon>Candidatus Yanofskyibacteriota</taxon>
    </lineage>
</organism>
<dbReference type="Proteomes" id="UP000228496">
    <property type="component" value="Unassembled WGS sequence"/>
</dbReference>
<comment type="caution">
    <text evidence="1">The sequence shown here is derived from an EMBL/GenBank/DDBJ whole genome shotgun (WGS) entry which is preliminary data.</text>
</comment>
<proteinExistence type="predicted"/>
<sequence>MKKMYFAHPVNTYNKPVEKAFVKLIVGTLFGSNSDFIENPNQPHHQVGYDKWARRKVESSTNHKGMNYYYEEVLPHCTNCVAVPFLDGRLGLGVASEAKWFLERNQYVWLVIPIQNVTAKDLATFVRDPFNGLFEVRPTTDEEKNQILGSDPKIVVPHEETRLRTWKIYNRVERPYEEAHLVRMPIPDGFYPTT</sequence>
<accession>A0A2J0Q8D2</accession>
<evidence type="ECO:0000313" key="2">
    <source>
        <dbReference type="Proteomes" id="UP000228496"/>
    </source>
</evidence>
<protein>
    <submittedName>
        <fullName evidence="1">Uncharacterized protein</fullName>
    </submittedName>
</protein>
<dbReference type="EMBL" id="PCXQ01000002">
    <property type="protein sequence ID" value="PJE51463.1"/>
    <property type="molecule type" value="Genomic_DNA"/>
</dbReference>
<evidence type="ECO:0000313" key="1">
    <source>
        <dbReference type="EMBL" id="PJE51463.1"/>
    </source>
</evidence>